<feature type="domain" description="CBS" evidence="3">
    <location>
        <begin position="6"/>
        <end position="66"/>
    </location>
</feature>
<keyword evidence="5" id="KW-1185">Reference proteome</keyword>
<evidence type="ECO:0000256" key="1">
    <source>
        <dbReference type="ARBA" id="ARBA00023122"/>
    </source>
</evidence>
<dbReference type="InterPro" id="IPR000644">
    <property type="entry name" value="CBS_dom"/>
</dbReference>
<dbReference type="AlphaFoldDB" id="A0A7G9SEN6"/>
<organism evidence="4 5">
    <name type="scientific">Sphingomonas rhizophila</name>
    <dbReference type="NCBI Taxonomy" id="2071607"/>
    <lineage>
        <taxon>Bacteria</taxon>
        <taxon>Pseudomonadati</taxon>
        <taxon>Pseudomonadota</taxon>
        <taxon>Alphaproteobacteria</taxon>
        <taxon>Sphingomonadales</taxon>
        <taxon>Sphingomonadaceae</taxon>
        <taxon>Sphingomonas</taxon>
    </lineage>
</organism>
<dbReference type="CDD" id="cd04623">
    <property type="entry name" value="CBS_pair_bac_euk"/>
    <property type="match status" value="1"/>
</dbReference>
<feature type="domain" description="CBS" evidence="3">
    <location>
        <begin position="75"/>
        <end position="130"/>
    </location>
</feature>
<dbReference type="InterPro" id="IPR044725">
    <property type="entry name" value="CBSX3_CBS_dom"/>
</dbReference>
<reference evidence="4 5" key="1">
    <citation type="submission" date="2020-08" db="EMBL/GenBank/DDBJ databases">
        <title>Genome sequence of Sphingomonas rhizophila KACC 19189T.</title>
        <authorList>
            <person name="Hyun D.-W."/>
            <person name="Bae J.-W."/>
        </authorList>
    </citation>
    <scope>NUCLEOTIDE SEQUENCE [LARGE SCALE GENOMIC DNA]</scope>
    <source>
        <strain evidence="4 5">KACC 19189</strain>
    </source>
</reference>
<keyword evidence="1 2" id="KW-0129">CBS domain</keyword>
<evidence type="ECO:0000259" key="3">
    <source>
        <dbReference type="PROSITE" id="PS51371"/>
    </source>
</evidence>
<dbReference type="SMART" id="SM00116">
    <property type="entry name" value="CBS"/>
    <property type="match status" value="2"/>
</dbReference>
<dbReference type="PANTHER" id="PTHR43080:SF2">
    <property type="entry name" value="CBS DOMAIN-CONTAINING PROTEIN"/>
    <property type="match status" value="1"/>
</dbReference>
<dbReference type="KEGG" id="srhi:H9L12_12265"/>
<dbReference type="Gene3D" id="3.10.580.10">
    <property type="entry name" value="CBS-domain"/>
    <property type="match status" value="1"/>
</dbReference>
<evidence type="ECO:0000256" key="2">
    <source>
        <dbReference type="PROSITE-ProRule" id="PRU00703"/>
    </source>
</evidence>
<dbReference type="PROSITE" id="PS51371">
    <property type="entry name" value="CBS"/>
    <property type="match status" value="2"/>
</dbReference>
<gene>
    <name evidence="4" type="ORF">H9L12_12265</name>
</gene>
<dbReference type="RefSeq" id="WP_187543291.1">
    <property type="nucleotide sequence ID" value="NZ_CP060717.1"/>
</dbReference>
<accession>A0A7G9SEN6</accession>
<proteinExistence type="predicted"/>
<dbReference type="EMBL" id="CP060717">
    <property type="protein sequence ID" value="QNN66311.1"/>
    <property type="molecule type" value="Genomic_DNA"/>
</dbReference>
<dbReference type="PANTHER" id="PTHR43080">
    <property type="entry name" value="CBS DOMAIN-CONTAINING PROTEIN CBSX3, MITOCHONDRIAL"/>
    <property type="match status" value="1"/>
</dbReference>
<sequence>MTIAAILSGKGHDVATVPSGTSVREAVALLAEKHIGAVPVVSDGRISGIFSERDLVGCVSGSGSETLDWPVDRVMSAPAVTVEPGTPILAALATMTQRRIRHLPVVEANEIRGIVSIGDLVKYRIERIEEEANALRDYIQRA</sequence>
<dbReference type="InterPro" id="IPR046342">
    <property type="entry name" value="CBS_dom_sf"/>
</dbReference>
<protein>
    <submittedName>
        <fullName evidence="4">CBS domain-containing protein</fullName>
    </submittedName>
</protein>
<evidence type="ECO:0000313" key="5">
    <source>
        <dbReference type="Proteomes" id="UP000515955"/>
    </source>
</evidence>
<dbReference type="InterPro" id="IPR051257">
    <property type="entry name" value="Diverse_CBS-Domain"/>
</dbReference>
<dbReference type="Pfam" id="PF00571">
    <property type="entry name" value="CBS"/>
    <property type="match status" value="2"/>
</dbReference>
<dbReference type="SUPFAM" id="SSF54631">
    <property type="entry name" value="CBS-domain pair"/>
    <property type="match status" value="1"/>
</dbReference>
<name>A0A7G9SEN6_9SPHN</name>
<evidence type="ECO:0000313" key="4">
    <source>
        <dbReference type="EMBL" id="QNN66311.1"/>
    </source>
</evidence>
<dbReference type="Proteomes" id="UP000515955">
    <property type="component" value="Chromosome"/>
</dbReference>